<organism evidence="1 2">
    <name type="scientific">Linum trigynum</name>
    <dbReference type="NCBI Taxonomy" id="586398"/>
    <lineage>
        <taxon>Eukaryota</taxon>
        <taxon>Viridiplantae</taxon>
        <taxon>Streptophyta</taxon>
        <taxon>Embryophyta</taxon>
        <taxon>Tracheophyta</taxon>
        <taxon>Spermatophyta</taxon>
        <taxon>Magnoliopsida</taxon>
        <taxon>eudicotyledons</taxon>
        <taxon>Gunneridae</taxon>
        <taxon>Pentapetalae</taxon>
        <taxon>rosids</taxon>
        <taxon>fabids</taxon>
        <taxon>Malpighiales</taxon>
        <taxon>Linaceae</taxon>
        <taxon>Linum</taxon>
    </lineage>
</organism>
<keyword evidence="2" id="KW-1185">Reference proteome</keyword>
<reference evidence="1 2" key="1">
    <citation type="submission" date="2024-04" db="EMBL/GenBank/DDBJ databases">
        <authorList>
            <person name="Fracassetti M."/>
        </authorList>
    </citation>
    <scope>NUCLEOTIDE SEQUENCE [LARGE SCALE GENOMIC DNA]</scope>
</reference>
<accession>A0AAV2EAS2</accession>
<protein>
    <submittedName>
        <fullName evidence="1">Uncharacterized protein</fullName>
    </submittedName>
</protein>
<dbReference type="EMBL" id="OZ034817">
    <property type="protein sequence ID" value="CAL1382914.1"/>
    <property type="molecule type" value="Genomic_DNA"/>
</dbReference>
<name>A0AAV2EAS2_9ROSI</name>
<evidence type="ECO:0000313" key="1">
    <source>
        <dbReference type="EMBL" id="CAL1382914.1"/>
    </source>
</evidence>
<gene>
    <name evidence="1" type="ORF">LTRI10_LOCUS24215</name>
</gene>
<dbReference type="AlphaFoldDB" id="A0AAV2EAS2"/>
<dbReference type="Proteomes" id="UP001497516">
    <property type="component" value="Chromosome 4"/>
</dbReference>
<evidence type="ECO:0000313" key="2">
    <source>
        <dbReference type="Proteomes" id="UP001497516"/>
    </source>
</evidence>
<proteinExistence type="predicted"/>
<sequence>MDLGFHKEQGVQSLLLISGYYSPRAGLGQVPLHPTLTSGGARTSIDSPAYVPNFAEADRRIRFLGRHRRSLRNSTHRAAFSSIGLARRWPPISILIGLPYFPIAWVQARDYSLSQDPLF</sequence>